<keyword evidence="3" id="KW-1185">Reference proteome</keyword>
<dbReference type="InterPro" id="IPR033932">
    <property type="entry name" value="YtcJ-like"/>
</dbReference>
<feature type="domain" description="Amidohydrolase 3" evidence="1">
    <location>
        <begin position="45"/>
        <end position="527"/>
    </location>
</feature>
<protein>
    <submittedName>
        <fullName evidence="2">Amidohydrolase</fullName>
    </submittedName>
</protein>
<dbReference type="RefSeq" id="WP_216632292.1">
    <property type="nucleotide sequence ID" value="NZ_JAHLQN010000001.1"/>
</dbReference>
<dbReference type="EMBL" id="JAHLQN010000001">
    <property type="protein sequence ID" value="MBU5626865.1"/>
    <property type="molecule type" value="Genomic_DNA"/>
</dbReference>
<proteinExistence type="predicted"/>
<sequence>MAKAYINGKFYTMEKEHDVCQAVVVENGKFVYCGSNDGAVQMAQEIVDLGGAAVLPGMIDTHQHLFASARNLTRLDLKHVTTMAELLERVRQRAEETPDGQWILGAGFDQEIFTDQRVLPTREMLDRVSPRNPVVLSRYCAHMFSVNSMALAAGGIGRGFQPKVPNTVEFDADGEPTGVLFDAAGSDVIALAPDPLKSLEAKKDILEKACRDLNSHGLTGVHPIQGLHCDLPEYLDAYQELNREGRLTVRVYVNYDELPGQNLHFHTGLGDDMVKYGFYKLYLDGNLGGRNAYMTEPYADDPGNAGTPNYTQEELNALVRAGYERGFQVGAHAIGDRAVEMFTTAIETVYSEHPRPDARFRMIHLALLSDELIERIKKLPVVIDMQPLFISTDLKWVGSRVREERHKYLYCWRRLIDEGLILTAGSDAPCESYDPIEGIYAVVNRKDMSGFPEGGWYPENRVTVYEAVAMFTKNAAYSSYEEDIKGTIAPGKLADFVVLDSDLFEVDPMAIKDIHVEKTYLGGKEVYSRR</sequence>
<name>A0ABS6F9D7_9FIRM</name>
<dbReference type="PANTHER" id="PTHR22642:SF2">
    <property type="entry name" value="PROTEIN LONG AFTER FAR-RED 3"/>
    <property type="match status" value="1"/>
</dbReference>
<gene>
    <name evidence="2" type="ORF">KQI82_08050</name>
</gene>
<reference evidence="2 3" key="1">
    <citation type="submission" date="2021-06" db="EMBL/GenBank/DDBJ databases">
        <authorList>
            <person name="Sun Q."/>
            <person name="Li D."/>
        </authorList>
    </citation>
    <scope>NUCLEOTIDE SEQUENCE [LARGE SCALE GENOMIC DNA]</scope>
    <source>
        <strain evidence="2 3">MSJ-2</strain>
    </source>
</reference>
<evidence type="ECO:0000259" key="1">
    <source>
        <dbReference type="Pfam" id="PF07969"/>
    </source>
</evidence>
<evidence type="ECO:0000313" key="3">
    <source>
        <dbReference type="Proteomes" id="UP000787672"/>
    </source>
</evidence>
<dbReference type="Pfam" id="PF07969">
    <property type="entry name" value="Amidohydro_3"/>
    <property type="match status" value="1"/>
</dbReference>
<accession>A0ABS6F9D7</accession>
<dbReference type="CDD" id="cd01300">
    <property type="entry name" value="YtcJ_like"/>
    <property type="match status" value="1"/>
</dbReference>
<dbReference type="Proteomes" id="UP000787672">
    <property type="component" value="Unassembled WGS sequence"/>
</dbReference>
<evidence type="ECO:0000313" key="2">
    <source>
        <dbReference type="EMBL" id="MBU5626865.1"/>
    </source>
</evidence>
<organism evidence="2 3">
    <name type="scientific">Dysosmobacter acutus</name>
    <dbReference type="NCBI Taxonomy" id="2841504"/>
    <lineage>
        <taxon>Bacteria</taxon>
        <taxon>Bacillati</taxon>
        <taxon>Bacillota</taxon>
        <taxon>Clostridia</taxon>
        <taxon>Eubacteriales</taxon>
        <taxon>Oscillospiraceae</taxon>
        <taxon>Dysosmobacter</taxon>
    </lineage>
</organism>
<dbReference type="PANTHER" id="PTHR22642">
    <property type="entry name" value="IMIDAZOLONEPROPIONASE"/>
    <property type="match status" value="1"/>
</dbReference>
<comment type="caution">
    <text evidence="2">The sequence shown here is derived from an EMBL/GenBank/DDBJ whole genome shotgun (WGS) entry which is preliminary data.</text>
</comment>
<dbReference type="InterPro" id="IPR013108">
    <property type="entry name" value="Amidohydro_3"/>
</dbReference>